<feature type="active site" description="Charge relay system" evidence="6 7">
    <location>
        <position position="158"/>
    </location>
</feature>
<evidence type="ECO:0000256" key="3">
    <source>
        <dbReference type="ARBA" id="ARBA00022729"/>
    </source>
</evidence>
<feature type="active site" description="Charge relay system" evidence="6 7">
    <location>
        <position position="207"/>
    </location>
</feature>
<dbReference type="Pfam" id="PF00082">
    <property type="entry name" value="Peptidase_S8"/>
    <property type="match status" value="1"/>
</dbReference>
<dbReference type="STRING" id="983965.A0A2T4CIJ7"/>
<comment type="similarity">
    <text evidence="1 7">Belongs to the peptidase S8 family.</text>
</comment>
<evidence type="ECO:0000256" key="6">
    <source>
        <dbReference type="PIRSR" id="PIRSR615500-1"/>
    </source>
</evidence>
<dbReference type="PANTHER" id="PTHR43806:SF66">
    <property type="entry name" value="SERIN ENDOPEPTIDASE"/>
    <property type="match status" value="1"/>
</dbReference>
<evidence type="ECO:0000256" key="1">
    <source>
        <dbReference type="ARBA" id="ARBA00011073"/>
    </source>
</evidence>
<dbReference type="InterPro" id="IPR000209">
    <property type="entry name" value="Peptidase_S8/S53_dom"/>
</dbReference>
<evidence type="ECO:0000313" key="11">
    <source>
        <dbReference type="EMBL" id="PTB81385.1"/>
    </source>
</evidence>
<evidence type="ECO:0000256" key="7">
    <source>
        <dbReference type="PROSITE-ProRule" id="PRU01240"/>
    </source>
</evidence>
<gene>
    <name evidence="11" type="ORF">M440DRAFT_1466911</name>
</gene>
<dbReference type="PANTHER" id="PTHR43806">
    <property type="entry name" value="PEPTIDASE S8"/>
    <property type="match status" value="1"/>
</dbReference>
<dbReference type="InterPro" id="IPR034187">
    <property type="entry name" value="Peptidases_S8_5"/>
</dbReference>
<dbReference type="InterPro" id="IPR010435">
    <property type="entry name" value="C5a/SBT2-like_Fn3"/>
</dbReference>
<dbReference type="InterPro" id="IPR050131">
    <property type="entry name" value="Peptidase_S8_subtilisin-like"/>
</dbReference>
<dbReference type="AlphaFoldDB" id="A0A2T4CIJ7"/>
<feature type="domain" description="C5a peptidase/Subtilisin-like protease SBT2-like Fn3-like" evidence="10">
    <location>
        <begin position="613"/>
        <end position="726"/>
    </location>
</feature>
<keyword evidence="5 7" id="KW-0720">Serine protease</keyword>
<dbReference type="InterPro" id="IPR023827">
    <property type="entry name" value="Peptidase_S8_Asp-AS"/>
</dbReference>
<feature type="domain" description="Peptidase S8/S53" evidence="9">
    <location>
        <begin position="149"/>
        <end position="573"/>
    </location>
</feature>
<keyword evidence="2 7" id="KW-0645">Protease</keyword>
<keyword evidence="4 7" id="KW-0378">Hydrolase</keyword>
<dbReference type="InterPro" id="IPR015500">
    <property type="entry name" value="Peptidase_S8_subtilisin-rel"/>
</dbReference>
<evidence type="ECO:0000259" key="10">
    <source>
        <dbReference type="Pfam" id="PF06280"/>
    </source>
</evidence>
<feature type="signal peptide" evidence="8">
    <location>
        <begin position="1"/>
        <end position="23"/>
    </location>
</feature>
<proteinExistence type="inferred from homology"/>
<evidence type="ECO:0000259" key="9">
    <source>
        <dbReference type="Pfam" id="PF00082"/>
    </source>
</evidence>
<dbReference type="EMBL" id="KZ679126">
    <property type="protein sequence ID" value="PTB81385.1"/>
    <property type="molecule type" value="Genomic_DNA"/>
</dbReference>
<dbReference type="InterPro" id="IPR036852">
    <property type="entry name" value="Peptidase_S8/S53_dom_sf"/>
</dbReference>
<dbReference type="Proteomes" id="UP000240760">
    <property type="component" value="Unassembled WGS sequence"/>
</dbReference>
<sequence length="889" mass="94040">MVAYLRLLPILGLLVIATSRADAVSSKNDRLPTAGDWGYVPGAYIIEYEEDHRLDLSYSLFKGASIQLDAIDLDPHHASTKIASVTSVKNVWPVRYFQHMDNGKPGSRDGNANRLSKLLARATADNDTDGYAPHVLTQVDKLHAEGFTGKGIRIGIVDSGVDYNHPVLGGCFGEGCIISYGKDLIGDDFNGTNTPVPDPYPQDCLGHGTHVAGIIAAQENPLGFIGAAYGANLGMYKALNCAGVSSNDVLIAAFNEAYEDGSDIISLSVGVISGWKEDPLAIAVSRIIDAGVPCVIANGNNGPFVFSSATPADGQGVMAVASIENTMTPLLGTEGFTSLDSSSDNPTSFVWVPGTPAFPNITLPFWVVTPNTTVDGTWNACSPLNENAPADLSDKIVLVELSDCSDPDIANSLLKNNVKYIMFYNSDDNLSNLYSVSTTPETLGAGMVPRQQALEWRYLLGNGTEVYATMVEPQSAGTAAAFFPNDSNGGYVDDFSSWGPTWEADFNPRIATPGGSILSTYPLSMGGYYVDSGTSMAAPLMASIYALIMEARSIRNPKTLMSLVSSTAKQTKYLDYDTGILYDGLAPVAQQGAGLAQAYDAVHATTSLSVSGISFNDTDHFVNSTDFTITNGAAQAVTYSISHIPSLSREAYKIGQATLGRSTAPSNATATLAFSETKLTVQGGGSAKITVEVTPPQGLNASNLPVYGGYITLSGSNGESLVLPYLGVAGSLKNSRSIDPGYSFIYHTTGRFPQEAPDNHTWTIPYPTVGSQPSTSSSIDYPALGVEADAGIPLLRADIIPLGSTPANTTNVLGVDIAGSLYGYPVRWLNTNINQVAFNGVTQEGTILPEGNYAVLLRALKIFGDEENPDDYFTKQTGSFNIKYASTGT</sequence>
<evidence type="ECO:0000256" key="5">
    <source>
        <dbReference type="ARBA" id="ARBA00022825"/>
    </source>
</evidence>
<evidence type="ECO:0000256" key="2">
    <source>
        <dbReference type="ARBA" id="ARBA00022670"/>
    </source>
</evidence>
<accession>A0A2T4CIJ7</accession>
<dbReference type="PROSITE" id="PS00137">
    <property type="entry name" value="SUBTILASE_HIS"/>
    <property type="match status" value="1"/>
</dbReference>
<dbReference type="PRINTS" id="PR00723">
    <property type="entry name" value="SUBTILISIN"/>
</dbReference>
<evidence type="ECO:0000256" key="4">
    <source>
        <dbReference type="ARBA" id="ARBA00022801"/>
    </source>
</evidence>
<dbReference type="OrthoDB" id="10256524at2759"/>
<name>A0A2T4CIJ7_TRILO</name>
<dbReference type="PROSITE" id="PS00136">
    <property type="entry name" value="SUBTILASE_ASP"/>
    <property type="match status" value="1"/>
</dbReference>
<dbReference type="PROSITE" id="PS51892">
    <property type="entry name" value="SUBTILASE"/>
    <property type="match status" value="1"/>
</dbReference>
<organism evidence="11 12">
    <name type="scientific">Trichoderma longibrachiatum ATCC 18648</name>
    <dbReference type="NCBI Taxonomy" id="983965"/>
    <lineage>
        <taxon>Eukaryota</taxon>
        <taxon>Fungi</taxon>
        <taxon>Dikarya</taxon>
        <taxon>Ascomycota</taxon>
        <taxon>Pezizomycotina</taxon>
        <taxon>Sordariomycetes</taxon>
        <taxon>Hypocreomycetidae</taxon>
        <taxon>Hypocreales</taxon>
        <taxon>Hypocreaceae</taxon>
        <taxon>Trichoderma</taxon>
    </lineage>
</organism>
<evidence type="ECO:0000313" key="12">
    <source>
        <dbReference type="Proteomes" id="UP000240760"/>
    </source>
</evidence>
<evidence type="ECO:0000256" key="8">
    <source>
        <dbReference type="SAM" id="SignalP"/>
    </source>
</evidence>
<dbReference type="Gene3D" id="2.60.40.1710">
    <property type="entry name" value="Subtilisin-like superfamily"/>
    <property type="match status" value="1"/>
</dbReference>
<keyword evidence="3 8" id="KW-0732">Signal</keyword>
<dbReference type="GO" id="GO:0016020">
    <property type="term" value="C:membrane"/>
    <property type="evidence" value="ECO:0007669"/>
    <property type="project" value="InterPro"/>
</dbReference>
<dbReference type="GO" id="GO:0004252">
    <property type="term" value="F:serine-type endopeptidase activity"/>
    <property type="evidence" value="ECO:0007669"/>
    <property type="project" value="UniProtKB-UniRule"/>
</dbReference>
<reference evidence="11 12" key="1">
    <citation type="submission" date="2016-07" db="EMBL/GenBank/DDBJ databases">
        <title>Multiple horizontal gene transfer events from other fungi enriched the ability of initially mycotrophic Trichoderma (Ascomycota) to feed on dead plant biomass.</title>
        <authorList>
            <consortium name="DOE Joint Genome Institute"/>
            <person name="Aerts A."/>
            <person name="Atanasova L."/>
            <person name="Chenthamara K."/>
            <person name="Zhang J."/>
            <person name="Grujic M."/>
            <person name="Henrissat B."/>
            <person name="Kuo A."/>
            <person name="Salamov A."/>
            <person name="Lipzen A."/>
            <person name="Labutti K."/>
            <person name="Barry K."/>
            <person name="Miao Y."/>
            <person name="Rahimi M.J."/>
            <person name="Shen Q."/>
            <person name="Grigoriev I.V."/>
            <person name="Kubicek C.P."/>
            <person name="Druzhinina I.S."/>
        </authorList>
    </citation>
    <scope>NUCLEOTIDE SEQUENCE [LARGE SCALE GENOMIC DNA]</scope>
    <source>
        <strain evidence="11 12">ATCC 18648</strain>
    </source>
</reference>
<dbReference type="GO" id="GO:0006508">
    <property type="term" value="P:proteolysis"/>
    <property type="evidence" value="ECO:0007669"/>
    <property type="project" value="UniProtKB-KW"/>
</dbReference>
<dbReference type="Gene3D" id="3.40.50.200">
    <property type="entry name" value="Peptidase S8/S53 domain"/>
    <property type="match status" value="2"/>
</dbReference>
<dbReference type="SUPFAM" id="SSF52743">
    <property type="entry name" value="Subtilisin-like"/>
    <property type="match status" value="1"/>
</dbReference>
<keyword evidence="12" id="KW-1185">Reference proteome</keyword>
<feature type="active site" description="Charge relay system" evidence="6 7">
    <location>
        <position position="535"/>
    </location>
</feature>
<dbReference type="CDD" id="cd07489">
    <property type="entry name" value="Peptidases_S8_5"/>
    <property type="match status" value="1"/>
</dbReference>
<dbReference type="Pfam" id="PF06280">
    <property type="entry name" value="fn3_5"/>
    <property type="match status" value="1"/>
</dbReference>
<feature type="chain" id="PRO_5015787164" evidence="8">
    <location>
        <begin position="24"/>
        <end position="889"/>
    </location>
</feature>
<dbReference type="InterPro" id="IPR022398">
    <property type="entry name" value="Peptidase_S8_His-AS"/>
</dbReference>
<protein>
    <submittedName>
        <fullName evidence="11">Subtilisin-like protein</fullName>
    </submittedName>
</protein>